<organism evidence="1 2">
    <name type="scientific">Bauhinia variegata</name>
    <name type="common">Purple orchid tree</name>
    <name type="synonym">Phanera variegata</name>
    <dbReference type="NCBI Taxonomy" id="167791"/>
    <lineage>
        <taxon>Eukaryota</taxon>
        <taxon>Viridiplantae</taxon>
        <taxon>Streptophyta</taxon>
        <taxon>Embryophyta</taxon>
        <taxon>Tracheophyta</taxon>
        <taxon>Spermatophyta</taxon>
        <taxon>Magnoliopsida</taxon>
        <taxon>eudicotyledons</taxon>
        <taxon>Gunneridae</taxon>
        <taxon>Pentapetalae</taxon>
        <taxon>rosids</taxon>
        <taxon>fabids</taxon>
        <taxon>Fabales</taxon>
        <taxon>Fabaceae</taxon>
        <taxon>Cercidoideae</taxon>
        <taxon>Cercideae</taxon>
        <taxon>Bauhiniinae</taxon>
        <taxon>Bauhinia</taxon>
    </lineage>
</organism>
<dbReference type="Proteomes" id="UP000828941">
    <property type="component" value="Chromosome 6"/>
</dbReference>
<evidence type="ECO:0000313" key="2">
    <source>
        <dbReference type="Proteomes" id="UP000828941"/>
    </source>
</evidence>
<proteinExistence type="predicted"/>
<accession>A0ACB9NH64</accession>
<name>A0ACB9NH64_BAUVA</name>
<keyword evidence="2" id="KW-1185">Reference proteome</keyword>
<comment type="caution">
    <text evidence="1">The sequence shown here is derived from an EMBL/GenBank/DDBJ whole genome shotgun (WGS) entry which is preliminary data.</text>
</comment>
<evidence type="ECO:0000313" key="1">
    <source>
        <dbReference type="EMBL" id="KAI4335723.1"/>
    </source>
</evidence>
<gene>
    <name evidence="1" type="ORF">L6164_014340</name>
</gene>
<dbReference type="EMBL" id="CM039431">
    <property type="protein sequence ID" value="KAI4335723.1"/>
    <property type="molecule type" value="Genomic_DNA"/>
</dbReference>
<sequence>MDLVGFRSLPGGNFLGISGKVSIYGEESFGTGSDHMREKDGIWAVLAWLSILAQAYKGKKPGKKLISVSDIVKKHWETHGRNFFSRYGYENTYEQFSLRASLVINLFADDFTYTDPVDGSVVSKQGVRFVFTDKSKIIFRISKAQIAKLPIKECESEGANKMVEYLRAFISKRKPGDKFGRWKMWYQNKVSGLFLQTDQELYSDYGELALQFELCTRLRMKKASLDFIFSLLSFGAASRTIIALWRTRLLALEQKTQIAEFPIKIQISDGEIRMYIEGWIVNQVMVSYLLITSVIVILMGSSNL</sequence>
<reference evidence="1 2" key="1">
    <citation type="journal article" date="2022" name="DNA Res.">
        <title>Chromosomal-level genome assembly of the orchid tree Bauhinia variegata (Leguminosae; Cercidoideae) supports the allotetraploid origin hypothesis of Bauhinia.</title>
        <authorList>
            <person name="Zhong Y."/>
            <person name="Chen Y."/>
            <person name="Zheng D."/>
            <person name="Pang J."/>
            <person name="Liu Y."/>
            <person name="Luo S."/>
            <person name="Meng S."/>
            <person name="Qian L."/>
            <person name="Wei D."/>
            <person name="Dai S."/>
            <person name="Zhou R."/>
        </authorList>
    </citation>
    <scope>NUCLEOTIDE SEQUENCE [LARGE SCALE GENOMIC DNA]</scope>
    <source>
        <strain evidence="1">BV-YZ2020</strain>
    </source>
</reference>
<protein>
    <submittedName>
        <fullName evidence="1">Uncharacterized protein</fullName>
    </submittedName>
</protein>